<name>A0A6C0IR61_9ZZZZ</name>
<dbReference type="EMBL" id="MN740219">
    <property type="protein sequence ID" value="QHT94367.1"/>
    <property type="molecule type" value="Genomic_DNA"/>
</dbReference>
<evidence type="ECO:0000313" key="1">
    <source>
        <dbReference type="EMBL" id="QHT94367.1"/>
    </source>
</evidence>
<sequence length="90" mass="10730">MLPKSSTILLHRVINIELFALKNVCPLVYKCNTKQQYIEFGNYTLTHNNHFMVDDVLKTQINLPDVYFKNGYNEYISLENHTRIKYNIYN</sequence>
<proteinExistence type="predicted"/>
<dbReference type="AlphaFoldDB" id="A0A6C0IR61"/>
<protein>
    <submittedName>
        <fullName evidence="1">Uncharacterized protein</fullName>
    </submittedName>
</protein>
<accession>A0A6C0IR61</accession>
<organism evidence="1">
    <name type="scientific">viral metagenome</name>
    <dbReference type="NCBI Taxonomy" id="1070528"/>
    <lineage>
        <taxon>unclassified sequences</taxon>
        <taxon>metagenomes</taxon>
        <taxon>organismal metagenomes</taxon>
    </lineage>
</organism>
<reference evidence="1" key="1">
    <citation type="journal article" date="2020" name="Nature">
        <title>Giant virus diversity and host interactions through global metagenomics.</title>
        <authorList>
            <person name="Schulz F."/>
            <person name="Roux S."/>
            <person name="Paez-Espino D."/>
            <person name="Jungbluth S."/>
            <person name="Walsh D.A."/>
            <person name="Denef V.J."/>
            <person name="McMahon K.D."/>
            <person name="Konstantinidis K.T."/>
            <person name="Eloe-Fadrosh E.A."/>
            <person name="Kyrpides N.C."/>
            <person name="Woyke T."/>
        </authorList>
    </citation>
    <scope>NUCLEOTIDE SEQUENCE</scope>
    <source>
        <strain evidence="1">GVMAG-M-3300024258-28</strain>
    </source>
</reference>